<reference evidence="2" key="1">
    <citation type="journal article" date="2022" name="Int. J. Mol. Sci.">
        <title>Draft Genome of Tanacetum Coccineum: Genomic Comparison of Closely Related Tanacetum-Family Plants.</title>
        <authorList>
            <person name="Yamashiro T."/>
            <person name="Shiraishi A."/>
            <person name="Nakayama K."/>
            <person name="Satake H."/>
        </authorList>
    </citation>
    <scope>NUCLEOTIDE SEQUENCE</scope>
</reference>
<keyword evidence="3" id="KW-1185">Reference proteome</keyword>
<feature type="compositionally biased region" description="Basic and acidic residues" evidence="1">
    <location>
        <begin position="19"/>
        <end position="30"/>
    </location>
</feature>
<comment type="caution">
    <text evidence="2">The sequence shown here is derived from an EMBL/GenBank/DDBJ whole genome shotgun (WGS) entry which is preliminary data.</text>
</comment>
<feature type="compositionally biased region" description="Basic and acidic residues" evidence="1">
    <location>
        <begin position="218"/>
        <end position="235"/>
    </location>
</feature>
<feature type="region of interest" description="Disordered" evidence="1">
    <location>
        <begin position="217"/>
        <end position="237"/>
    </location>
</feature>
<evidence type="ECO:0000313" key="3">
    <source>
        <dbReference type="Proteomes" id="UP001151760"/>
    </source>
</evidence>
<feature type="region of interest" description="Disordered" evidence="1">
    <location>
        <begin position="1"/>
        <end position="30"/>
    </location>
</feature>
<evidence type="ECO:0000256" key="1">
    <source>
        <dbReference type="SAM" id="MobiDB-lite"/>
    </source>
</evidence>
<name>A0ABQ4XF28_9ASTR</name>
<gene>
    <name evidence="2" type="ORF">Tco_0678449</name>
</gene>
<dbReference type="EMBL" id="BQNB010009464">
    <property type="protein sequence ID" value="GJS63885.1"/>
    <property type="molecule type" value="Genomic_DNA"/>
</dbReference>
<organism evidence="2 3">
    <name type="scientific">Tanacetum coccineum</name>
    <dbReference type="NCBI Taxonomy" id="301880"/>
    <lineage>
        <taxon>Eukaryota</taxon>
        <taxon>Viridiplantae</taxon>
        <taxon>Streptophyta</taxon>
        <taxon>Embryophyta</taxon>
        <taxon>Tracheophyta</taxon>
        <taxon>Spermatophyta</taxon>
        <taxon>Magnoliopsida</taxon>
        <taxon>eudicotyledons</taxon>
        <taxon>Gunneridae</taxon>
        <taxon>Pentapetalae</taxon>
        <taxon>asterids</taxon>
        <taxon>campanulids</taxon>
        <taxon>Asterales</taxon>
        <taxon>Asteraceae</taxon>
        <taxon>Asteroideae</taxon>
        <taxon>Anthemideae</taxon>
        <taxon>Anthemidinae</taxon>
        <taxon>Tanacetum</taxon>
    </lineage>
</organism>
<evidence type="ECO:0000313" key="2">
    <source>
        <dbReference type="EMBL" id="GJS63885.1"/>
    </source>
</evidence>
<protein>
    <submittedName>
        <fullName evidence="2">Uncharacterized protein</fullName>
    </submittedName>
</protein>
<reference evidence="2" key="2">
    <citation type="submission" date="2022-01" db="EMBL/GenBank/DDBJ databases">
        <authorList>
            <person name="Yamashiro T."/>
            <person name="Shiraishi A."/>
            <person name="Satake H."/>
            <person name="Nakayama K."/>
        </authorList>
    </citation>
    <scope>NUCLEOTIDE SEQUENCE</scope>
</reference>
<proteinExistence type="predicted"/>
<sequence>MVRSVKKKTGGLDSVGSETSRHERGTKRDCGERGVNGEATCVGRRCVWQLQRSLIMLSAGVRYIILWNTDGHSFHCSDRWEDEGGAHHLYHFDGALSGELASDTGTWVRVIDYTWGQDISGVGRSLLNIRGYLYGSREASVQISDSRYSQGRHDGGVCLSLRQALDEDSGYQNYLCRKRSVTYSRTETSELIAEAVYTFVEPPDVYMRSVEAGGRTLVGERRDGRSQEERGRQEGETSLSVCRSARADLIGIIWSSL</sequence>
<dbReference type="Proteomes" id="UP001151760">
    <property type="component" value="Unassembled WGS sequence"/>
</dbReference>
<accession>A0ABQ4XF28</accession>